<dbReference type="Proteomes" id="UP000815325">
    <property type="component" value="Unassembled WGS sequence"/>
</dbReference>
<evidence type="ECO:0008006" key="4">
    <source>
        <dbReference type="Google" id="ProtNLM"/>
    </source>
</evidence>
<feature type="compositionally biased region" description="Gly residues" evidence="1">
    <location>
        <begin position="271"/>
        <end position="287"/>
    </location>
</feature>
<name>A0ABQ7GVB8_DUNSA</name>
<evidence type="ECO:0000256" key="1">
    <source>
        <dbReference type="SAM" id="MobiDB-lite"/>
    </source>
</evidence>
<organism evidence="2 3">
    <name type="scientific">Dunaliella salina</name>
    <name type="common">Green alga</name>
    <name type="synonym">Protococcus salinus</name>
    <dbReference type="NCBI Taxonomy" id="3046"/>
    <lineage>
        <taxon>Eukaryota</taxon>
        <taxon>Viridiplantae</taxon>
        <taxon>Chlorophyta</taxon>
        <taxon>core chlorophytes</taxon>
        <taxon>Chlorophyceae</taxon>
        <taxon>CS clade</taxon>
        <taxon>Chlamydomonadales</taxon>
        <taxon>Dunaliellaceae</taxon>
        <taxon>Dunaliella</taxon>
    </lineage>
</organism>
<feature type="compositionally biased region" description="Gly residues" evidence="1">
    <location>
        <begin position="211"/>
        <end position="243"/>
    </location>
</feature>
<feature type="compositionally biased region" description="Polar residues" evidence="1">
    <location>
        <begin position="314"/>
        <end position="324"/>
    </location>
</feature>
<feature type="compositionally biased region" description="Gly residues" evidence="1">
    <location>
        <begin position="374"/>
        <end position="389"/>
    </location>
</feature>
<dbReference type="EMBL" id="MU069575">
    <property type="protein sequence ID" value="KAF5838533.1"/>
    <property type="molecule type" value="Genomic_DNA"/>
</dbReference>
<protein>
    <recommendedName>
        <fullName evidence="4">Thyroid hormone receptor-associated protein complex subunit</fullName>
    </recommendedName>
</protein>
<reference evidence="2" key="1">
    <citation type="submission" date="2017-08" db="EMBL/GenBank/DDBJ databases">
        <authorList>
            <person name="Polle J.E."/>
            <person name="Barry K."/>
            <person name="Cushman J."/>
            <person name="Schmutz J."/>
            <person name="Tran D."/>
            <person name="Hathwaick L.T."/>
            <person name="Yim W.C."/>
            <person name="Jenkins J."/>
            <person name="Mckie-Krisberg Z.M."/>
            <person name="Prochnik S."/>
            <person name="Lindquist E."/>
            <person name="Dockter R.B."/>
            <person name="Adam C."/>
            <person name="Molina H."/>
            <person name="Bunkerborg J."/>
            <person name="Jin E."/>
            <person name="Buchheim M."/>
            <person name="Magnuson J."/>
        </authorList>
    </citation>
    <scope>NUCLEOTIDE SEQUENCE</scope>
    <source>
        <strain evidence="2">CCAP 19/18</strain>
    </source>
</reference>
<feature type="compositionally biased region" description="Gly residues" evidence="1">
    <location>
        <begin position="471"/>
        <end position="488"/>
    </location>
</feature>
<feature type="compositionally biased region" description="Polar residues" evidence="1">
    <location>
        <begin position="9"/>
        <end position="18"/>
    </location>
</feature>
<comment type="caution">
    <text evidence="2">The sequence shown here is derived from an EMBL/GenBank/DDBJ whole genome shotgun (WGS) entry which is preliminary data.</text>
</comment>
<feature type="compositionally biased region" description="Polar residues" evidence="1">
    <location>
        <begin position="132"/>
        <end position="147"/>
    </location>
</feature>
<feature type="compositionally biased region" description="Low complexity" evidence="1">
    <location>
        <begin position="161"/>
        <end position="173"/>
    </location>
</feature>
<feature type="compositionally biased region" description="Low complexity" evidence="1">
    <location>
        <begin position="24"/>
        <end position="45"/>
    </location>
</feature>
<feature type="compositionally biased region" description="Basic and acidic residues" evidence="1">
    <location>
        <begin position="586"/>
        <end position="599"/>
    </location>
</feature>
<evidence type="ECO:0000313" key="2">
    <source>
        <dbReference type="EMBL" id="KAF5838533.1"/>
    </source>
</evidence>
<feature type="compositionally biased region" description="Basic residues" evidence="1">
    <location>
        <begin position="339"/>
        <end position="348"/>
    </location>
</feature>
<feature type="compositionally biased region" description="Polar residues" evidence="1">
    <location>
        <begin position="392"/>
        <end position="410"/>
    </location>
</feature>
<accession>A0ABQ7GVB8</accession>
<feature type="non-terminal residue" evidence="2">
    <location>
        <position position="1"/>
    </location>
</feature>
<feature type="region of interest" description="Disordered" evidence="1">
    <location>
        <begin position="1"/>
        <end position="620"/>
    </location>
</feature>
<feature type="compositionally biased region" description="Polar residues" evidence="1">
    <location>
        <begin position="92"/>
        <end position="105"/>
    </location>
</feature>
<feature type="compositionally biased region" description="Low complexity" evidence="1">
    <location>
        <begin position="518"/>
        <end position="546"/>
    </location>
</feature>
<gene>
    <name evidence="2" type="ORF">DUNSADRAFT_2731</name>
</gene>
<feature type="compositionally biased region" description="Basic residues" evidence="1">
    <location>
        <begin position="507"/>
        <end position="517"/>
    </location>
</feature>
<evidence type="ECO:0000313" key="3">
    <source>
        <dbReference type="Proteomes" id="UP000815325"/>
    </source>
</evidence>
<keyword evidence="3" id="KW-1185">Reference proteome</keyword>
<proteinExistence type="predicted"/>
<sequence>VVGRAGQDGAQSSASGKTSGAEAGAGSKARGNANASSSNSSSRAAVVEHSRRLASTMQAMTQGVHEITGVLSPARKRLELSDGPSSAGVIPSQHQPTTSPHSSPRQVVAGLGDSALLQFTHAQQAIGAPPQGHTQTSPGGNATNQSTDENRSGALAGGGSSSSTTSTSRGPSGVWVYDAGSGGVPWNDAAGGSVGGGAALPHTGPQQQGSSAGGTVSGGGGGSGAPYSGGVGSGGGGGGGGTMHGLPSVLEAEEEVEEEVKSAVQQARGSGSRGAGGGSGGAVGGSRAGAVSPPSMGGAAGARRLTAARGRGHSQPSSMRSQDAASAHAASKSTGTPHARAHRPHTKPTKSSVTSVSKHADAFRFSYSEVRPGSAGGGTSTSSGGGGKATHGQHSSVPIINRLQHSTIATQAKVRAGGLPGGTPNLTALPPPPQQPLLAPLESTYAPRGVGASVTGASTPGAWPSRMDLLRGGGLKGEGGSYGAGQPVGRGASSAQPQQHQQGQDHHHQHHHHHHHQQPGWQQQQQQQHEGQQAGHEQQQQQQQQQREAGPHEGGMEVTALDLVSDHKLRQEMAAMQRAGSSPRKISFERRHPAPHEESQPGAMNSRSSPGAGRNSVPVTFVKLPEPVRFVTNRT</sequence>